<evidence type="ECO:0000313" key="8">
    <source>
        <dbReference type="EMBL" id="CAD8624329.1"/>
    </source>
</evidence>
<evidence type="ECO:0000256" key="1">
    <source>
        <dbReference type="ARBA" id="ARBA00007867"/>
    </source>
</evidence>
<dbReference type="GO" id="GO:0006596">
    <property type="term" value="P:polyamine biosynthetic process"/>
    <property type="evidence" value="ECO:0007669"/>
    <property type="project" value="UniProtKB-UniRule"/>
</dbReference>
<evidence type="ECO:0000256" key="2">
    <source>
        <dbReference type="ARBA" id="ARBA00022679"/>
    </source>
</evidence>
<evidence type="ECO:0000256" key="4">
    <source>
        <dbReference type="ARBA" id="ARBA00048874"/>
    </source>
</evidence>
<feature type="domain" description="PABS" evidence="7">
    <location>
        <begin position="1"/>
        <end position="234"/>
    </location>
</feature>
<sequence>MVTTTLFLKSELKSIGFNSESPFQRVQIIETDPFGKTLVIDDHTQSAACDEHIYHEALVHPVLLAHGNPKTVFIGGGGEGATAREILRWKSVEKLVMCDIDEIACKMCRQHLPEWSEGVYEDPRFEIHYEDAYQFLQNWKGPKFDVIIMDICDPIEAGPGVVLYFQEFYQSIAKEKMTEGGVFVTQSGACGFLNYFEVFTTIHSTCRSSFKHVHPYAVDIPSFGCPWGFNLCYNTCAHPDAPNWDAETVNKRLLEALGEETTQALHNYDGETHRGLFCLPKVVRQGLAKETRIMTKDNPVFLT</sequence>
<keyword evidence="3 6" id="KW-0620">Polyamine biosynthesis</keyword>
<dbReference type="Gene3D" id="2.30.140.10">
    <property type="entry name" value="Spermidine synthase, tetramerisation domain"/>
    <property type="match status" value="1"/>
</dbReference>
<evidence type="ECO:0000256" key="6">
    <source>
        <dbReference type="PROSITE-ProRule" id="PRU00354"/>
    </source>
</evidence>
<evidence type="ECO:0000259" key="7">
    <source>
        <dbReference type="PROSITE" id="PS51006"/>
    </source>
</evidence>
<dbReference type="InterPro" id="IPR001045">
    <property type="entry name" value="Spermi_synthase"/>
</dbReference>
<dbReference type="HAMAP" id="MF_00198">
    <property type="entry name" value="Spermidine_synth"/>
    <property type="match status" value="1"/>
</dbReference>
<evidence type="ECO:0000256" key="3">
    <source>
        <dbReference type="ARBA" id="ARBA00023115"/>
    </source>
</evidence>
<dbReference type="Pfam" id="PF01564">
    <property type="entry name" value="Spermine_synth"/>
    <property type="match status" value="1"/>
</dbReference>
<dbReference type="InterPro" id="IPR030374">
    <property type="entry name" value="PABS"/>
</dbReference>
<dbReference type="EC" id="2.5.1.79" evidence="5"/>
<evidence type="ECO:0000256" key="5">
    <source>
        <dbReference type="ARBA" id="ARBA00049721"/>
    </source>
</evidence>
<dbReference type="EMBL" id="HBEZ01003591">
    <property type="protein sequence ID" value="CAD8624329.1"/>
    <property type="molecule type" value="Transcribed_RNA"/>
</dbReference>
<dbReference type="InterPro" id="IPR037163">
    <property type="entry name" value="Spermidine_synt_N_sf"/>
</dbReference>
<dbReference type="PANTHER" id="PTHR43317">
    <property type="entry name" value="THERMOSPERMINE SYNTHASE ACAULIS5"/>
    <property type="match status" value="1"/>
</dbReference>
<comment type="similarity">
    <text evidence="1">Belongs to the spermidine/spermine synthase family.</text>
</comment>
<dbReference type="PROSITE" id="PS51006">
    <property type="entry name" value="PABS_2"/>
    <property type="match status" value="1"/>
</dbReference>
<accession>A0A7S0QCY5</accession>
<feature type="active site" description="Proton acceptor" evidence="6">
    <location>
        <position position="150"/>
    </location>
</feature>
<dbReference type="Gene3D" id="3.40.50.150">
    <property type="entry name" value="Vaccinia Virus protein VP39"/>
    <property type="match status" value="1"/>
</dbReference>
<dbReference type="SUPFAM" id="SSF53335">
    <property type="entry name" value="S-adenosyl-L-methionine-dependent methyltransferases"/>
    <property type="match status" value="1"/>
</dbReference>
<dbReference type="CDD" id="cd02440">
    <property type="entry name" value="AdoMet_MTases"/>
    <property type="match status" value="1"/>
</dbReference>
<comment type="catalytic activity">
    <reaction evidence="4">
        <text>S-adenosyl 3-(methylsulfanyl)propylamine + spermidine = thermospermine + S-methyl-5'-thioadenosine + H(+)</text>
        <dbReference type="Rhea" id="RHEA:30515"/>
        <dbReference type="ChEBI" id="CHEBI:15378"/>
        <dbReference type="ChEBI" id="CHEBI:17509"/>
        <dbReference type="ChEBI" id="CHEBI:57443"/>
        <dbReference type="ChEBI" id="CHEBI:57834"/>
        <dbReference type="ChEBI" id="CHEBI:59903"/>
        <dbReference type="EC" id="2.5.1.79"/>
    </reaction>
</comment>
<name>A0A7S0QCY5_9CRYP</name>
<dbReference type="GO" id="GO:0010487">
    <property type="term" value="F:thermospermine synthase activity"/>
    <property type="evidence" value="ECO:0007669"/>
    <property type="project" value="UniProtKB-EC"/>
</dbReference>
<organism evidence="8">
    <name type="scientific">Cryptomonas curvata</name>
    <dbReference type="NCBI Taxonomy" id="233186"/>
    <lineage>
        <taxon>Eukaryota</taxon>
        <taxon>Cryptophyceae</taxon>
        <taxon>Cryptomonadales</taxon>
        <taxon>Cryptomonadaceae</taxon>
        <taxon>Cryptomonas</taxon>
    </lineage>
</organism>
<dbReference type="InterPro" id="IPR029063">
    <property type="entry name" value="SAM-dependent_MTases_sf"/>
</dbReference>
<keyword evidence="2 6" id="KW-0808">Transferase</keyword>
<dbReference type="InterPro" id="IPR035246">
    <property type="entry name" value="Spermidine_synt_N"/>
</dbReference>
<protein>
    <recommendedName>
        <fullName evidence="5">thermospermine synthase</fullName>
        <ecNumber evidence="5">2.5.1.79</ecNumber>
    </recommendedName>
</protein>
<dbReference type="Pfam" id="PF17284">
    <property type="entry name" value="Spermine_synt_N"/>
    <property type="match status" value="1"/>
</dbReference>
<dbReference type="AlphaFoldDB" id="A0A7S0QCY5"/>
<reference evidence="8" key="1">
    <citation type="submission" date="2021-01" db="EMBL/GenBank/DDBJ databases">
        <authorList>
            <person name="Corre E."/>
            <person name="Pelletier E."/>
            <person name="Niang G."/>
            <person name="Scheremetjew M."/>
            <person name="Finn R."/>
            <person name="Kale V."/>
            <person name="Holt S."/>
            <person name="Cochrane G."/>
            <person name="Meng A."/>
            <person name="Brown T."/>
            <person name="Cohen L."/>
        </authorList>
    </citation>
    <scope>NUCLEOTIDE SEQUENCE</scope>
    <source>
        <strain evidence="8">CCAP979/52</strain>
    </source>
</reference>
<proteinExistence type="inferred from homology"/>
<gene>
    <name evidence="8" type="ORF">CCUR1050_LOCUS2005</name>
</gene>
<dbReference type="FunFam" id="3.40.50.150:FF:000088">
    <property type="entry name" value="Polyamine aminopropyltransferase"/>
    <property type="match status" value="1"/>
</dbReference>
<dbReference type="PANTHER" id="PTHR43317:SF1">
    <property type="entry name" value="THERMOSPERMINE SYNTHASE ACAULIS5"/>
    <property type="match status" value="1"/>
</dbReference>